<comment type="caution">
    <text evidence="1">The sequence shown here is derived from an EMBL/GenBank/DDBJ whole genome shotgun (WGS) entry which is preliminary data.</text>
</comment>
<dbReference type="AlphaFoldDB" id="A0A8X6GV93"/>
<evidence type="ECO:0000313" key="2">
    <source>
        <dbReference type="Proteomes" id="UP000887116"/>
    </source>
</evidence>
<organism evidence="1 2">
    <name type="scientific">Trichonephila clavata</name>
    <name type="common">Joro spider</name>
    <name type="synonym">Nephila clavata</name>
    <dbReference type="NCBI Taxonomy" id="2740835"/>
    <lineage>
        <taxon>Eukaryota</taxon>
        <taxon>Metazoa</taxon>
        <taxon>Ecdysozoa</taxon>
        <taxon>Arthropoda</taxon>
        <taxon>Chelicerata</taxon>
        <taxon>Arachnida</taxon>
        <taxon>Araneae</taxon>
        <taxon>Araneomorphae</taxon>
        <taxon>Entelegynae</taxon>
        <taxon>Araneoidea</taxon>
        <taxon>Nephilidae</taxon>
        <taxon>Trichonephila</taxon>
    </lineage>
</organism>
<evidence type="ECO:0000313" key="1">
    <source>
        <dbReference type="EMBL" id="GFQ90433.1"/>
    </source>
</evidence>
<gene>
    <name evidence="1" type="ORF">TNCT_268191</name>
</gene>
<dbReference type="Proteomes" id="UP000887116">
    <property type="component" value="Unassembled WGS sequence"/>
</dbReference>
<dbReference type="EMBL" id="BMAO01033568">
    <property type="protein sequence ID" value="GFQ90433.1"/>
    <property type="molecule type" value="Genomic_DNA"/>
</dbReference>
<sequence length="80" mass="9006">MALHMGCNLCRPLLIVDQAPSIEFGLKLASKSCKIRMSEHYIYGSRKIRSRRFRLLPVGLLSSSSRPKTSLTASLSYCIF</sequence>
<keyword evidence="2" id="KW-1185">Reference proteome</keyword>
<accession>A0A8X6GV93</accession>
<reference evidence="1" key="1">
    <citation type="submission" date="2020-07" db="EMBL/GenBank/DDBJ databases">
        <title>Multicomponent nature underlies the extraordinary mechanical properties of spider dragline silk.</title>
        <authorList>
            <person name="Kono N."/>
            <person name="Nakamura H."/>
            <person name="Mori M."/>
            <person name="Yoshida Y."/>
            <person name="Ohtoshi R."/>
            <person name="Malay A.D."/>
            <person name="Moran D.A.P."/>
            <person name="Tomita M."/>
            <person name="Numata K."/>
            <person name="Arakawa K."/>
        </authorList>
    </citation>
    <scope>NUCLEOTIDE SEQUENCE</scope>
</reference>
<name>A0A8X6GV93_TRICU</name>
<proteinExistence type="predicted"/>
<protein>
    <submittedName>
        <fullName evidence="1">Uncharacterized protein</fullName>
    </submittedName>
</protein>